<reference evidence="3" key="1">
    <citation type="submission" date="2016-10" db="EMBL/GenBank/DDBJ databases">
        <authorList>
            <person name="Varghese N."/>
            <person name="Submissions S."/>
        </authorList>
    </citation>
    <scope>NUCLEOTIDE SEQUENCE [LARGE SCALE GENOMIC DNA]</scope>
    <source>
        <strain evidence="3">S9</strain>
    </source>
</reference>
<dbReference type="STRING" id="1601833.SAMN05518684_103270"/>
<dbReference type="RefSeq" id="WP_093048243.1">
    <property type="nucleotide sequence ID" value="NZ_FOGT01000003.1"/>
</dbReference>
<evidence type="ECO:0000259" key="1">
    <source>
        <dbReference type="Pfam" id="PF13460"/>
    </source>
</evidence>
<proteinExistence type="predicted"/>
<dbReference type="GO" id="GO:0016646">
    <property type="term" value="F:oxidoreductase activity, acting on the CH-NH group of donors, NAD or NADP as acceptor"/>
    <property type="evidence" value="ECO:0007669"/>
    <property type="project" value="TreeGrafter"/>
</dbReference>
<dbReference type="InterPro" id="IPR036291">
    <property type="entry name" value="NAD(P)-bd_dom_sf"/>
</dbReference>
<protein>
    <submittedName>
        <fullName evidence="2">Putative NADH-flavin reductase</fullName>
    </submittedName>
</protein>
<dbReference type="SUPFAM" id="SSF51735">
    <property type="entry name" value="NAD(P)-binding Rossmann-fold domains"/>
    <property type="match status" value="1"/>
</dbReference>
<accession>A0A1H9RQG8</accession>
<dbReference type="AlphaFoldDB" id="A0A1H9RQG8"/>
<dbReference type="PANTHER" id="PTHR43355">
    <property type="entry name" value="FLAVIN REDUCTASE (NADPH)"/>
    <property type="match status" value="1"/>
</dbReference>
<name>A0A1H9RQG8_9BACI</name>
<dbReference type="Pfam" id="PF13460">
    <property type="entry name" value="NAD_binding_10"/>
    <property type="match status" value="1"/>
</dbReference>
<sequence>MRLVLFGATGRVGKDVLKLALADGHEVTAFVRSAARLPQSLSGNRMLKIHQGDVLNKSDVEDVMSGGYDLVFSALSTDKSSTLSKGVPHIINAMYKHGINRFISIGTAGILQARSAPALYRFQSSESRRKSTAAAEEHLAVYKSLEKSTLDWIIFCPTYLPDGEATGNVIYELDKLPENVKKISVGNTAQFSYSQMFNDSFTRHRIGIGETE</sequence>
<dbReference type="Gene3D" id="3.40.50.720">
    <property type="entry name" value="NAD(P)-binding Rossmann-like Domain"/>
    <property type="match status" value="1"/>
</dbReference>
<dbReference type="InterPro" id="IPR051606">
    <property type="entry name" value="Polyketide_Oxido-like"/>
</dbReference>
<feature type="domain" description="NAD(P)-binding" evidence="1">
    <location>
        <begin position="7"/>
        <end position="196"/>
    </location>
</feature>
<dbReference type="InterPro" id="IPR016040">
    <property type="entry name" value="NAD(P)-bd_dom"/>
</dbReference>
<dbReference type="PANTHER" id="PTHR43355:SF2">
    <property type="entry name" value="FLAVIN REDUCTASE (NADPH)"/>
    <property type="match status" value="1"/>
</dbReference>
<evidence type="ECO:0000313" key="2">
    <source>
        <dbReference type="EMBL" id="SER74725.1"/>
    </source>
</evidence>
<dbReference type="Proteomes" id="UP000198571">
    <property type="component" value="Unassembled WGS sequence"/>
</dbReference>
<organism evidence="2 3">
    <name type="scientific">Salipaludibacillus aurantiacus</name>
    <dbReference type="NCBI Taxonomy" id="1601833"/>
    <lineage>
        <taxon>Bacteria</taxon>
        <taxon>Bacillati</taxon>
        <taxon>Bacillota</taxon>
        <taxon>Bacilli</taxon>
        <taxon>Bacillales</taxon>
        <taxon>Bacillaceae</taxon>
    </lineage>
</organism>
<evidence type="ECO:0000313" key="3">
    <source>
        <dbReference type="Proteomes" id="UP000198571"/>
    </source>
</evidence>
<dbReference type="OrthoDB" id="9785372at2"/>
<dbReference type="EMBL" id="FOGT01000003">
    <property type="protein sequence ID" value="SER74725.1"/>
    <property type="molecule type" value="Genomic_DNA"/>
</dbReference>
<gene>
    <name evidence="2" type="ORF">SAMN05518684_103270</name>
</gene>
<keyword evidence="3" id="KW-1185">Reference proteome</keyword>